<dbReference type="Pfam" id="PF03221">
    <property type="entry name" value="HTH_Tnp_Tc5"/>
    <property type="match status" value="1"/>
</dbReference>
<organism evidence="3 4">
    <name type="scientific">Cercospora berteroae</name>
    <dbReference type="NCBI Taxonomy" id="357750"/>
    <lineage>
        <taxon>Eukaryota</taxon>
        <taxon>Fungi</taxon>
        <taxon>Dikarya</taxon>
        <taxon>Ascomycota</taxon>
        <taxon>Pezizomycotina</taxon>
        <taxon>Dothideomycetes</taxon>
        <taxon>Dothideomycetidae</taxon>
        <taxon>Mycosphaerellales</taxon>
        <taxon>Mycosphaerellaceae</taxon>
        <taxon>Cercospora</taxon>
    </lineage>
</organism>
<feature type="domain" description="HTH CENPB-type" evidence="2">
    <location>
        <begin position="9"/>
        <end position="90"/>
    </location>
</feature>
<evidence type="ECO:0000259" key="2">
    <source>
        <dbReference type="PROSITE" id="PS51253"/>
    </source>
</evidence>
<reference evidence="4" key="1">
    <citation type="journal article" date="2017" name="bioRxiv">
        <title>Conservation of a gene cluster reveals novel cercosporin biosynthetic mechanisms and extends production to the genus Colletotrichum.</title>
        <authorList>
            <person name="de Jonge R."/>
            <person name="Ebert M.K."/>
            <person name="Huitt-Roehl C.R."/>
            <person name="Pal P."/>
            <person name="Suttle J.C."/>
            <person name="Spanner R.E."/>
            <person name="Neubauer J.D."/>
            <person name="Jurick W.M.II."/>
            <person name="Stott K.A."/>
            <person name="Secor G.A."/>
            <person name="Thomma B.P.H.J."/>
            <person name="Van de Peer Y."/>
            <person name="Townsend C.A."/>
            <person name="Bolton M.D."/>
        </authorList>
    </citation>
    <scope>NUCLEOTIDE SEQUENCE [LARGE SCALE GENOMIC DNA]</scope>
    <source>
        <strain evidence="4">CBS538.71</strain>
    </source>
</reference>
<dbReference type="OrthoDB" id="3439492at2759"/>
<dbReference type="PROSITE" id="PS51253">
    <property type="entry name" value="HTH_CENPB"/>
    <property type="match status" value="1"/>
</dbReference>
<dbReference type="InterPro" id="IPR006600">
    <property type="entry name" value="HTH_CenpB_DNA-bd_dom"/>
</dbReference>
<accession>A0A2S6CIL7</accession>
<dbReference type="Proteomes" id="UP000237631">
    <property type="component" value="Unassembled WGS sequence"/>
</dbReference>
<gene>
    <name evidence="3" type="ORF">CBER1_11687</name>
</gene>
<dbReference type="AlphaFoldDB" id="A0A2S6CIL7"/>
<comment type="caution">
    <text evidence="3">The sequence shown here is derived from an EMBL/GenBank/DDBJ whole genome shotgun (WGS) entry which is preliminary data.</text>
</comment>
<keyword evidence="4" id="KW-1185">Reference proteome</keyword>
<evidence type="ECO:0000313" key="4">
    <source>
        <dbReference type="Proteomes" id="UP000237631"/>
    </source>
</evidence>
<dbReference type="GO" id="GO:0003677">
    <property type="term" value="F:DNA binding"/>
    <property type="evidence" value="ECO:0007669"/>
    <property type="project" value="UniProtKB-KW"/>
</dbReference>
<dbReference type="EMBL" id="PNEN01000374">
    <property type="protein sequence ID" value="PPJ59567.1"/>
    <property type="molecule type" value="Genomic_DNA"/>
</dbReference>
<name>A0A2S6CIL7_9PEZI</name>
<proteinExistence type="predicted"/>
<evidence type="ECO:0000256" key="1">
    <source>
        <dbReference type="ARBA" id="ARBA00023125"/>
    </source>
</evidence>
<keyword evidence="1" id="KW-0238">DNA-binding</keyword>
<protein>
    <recommendedName>
        <fullName evidence="2">HTH CENPB-type domain-containing protein</fullName>
    </recommendedName>
</protein>
<sequence>MSGRTSRAQGHEHEQILSSAEEKTLVRWLSRLTCAEFPASPALTIQIAEKVRQSRLWLARTPPTLPSTRRPMGKHWLDRFRNRHPEIQGVWTRQIEGVRHNIANLDIVKTYFEAVTELYLQH</sequence>
<evidence type="ECO:0000313" key="3">
    <source>
        <dbReference type="EMBL" id="PPJ59567.1"/>
    </source>
</evidence>